<dbReference type="AlphaFoldDB" id="D1APR4"/>
<dbReference type="EMBL" id="CP001739">
    <property type="protein sequence ID" value="ACZ10098.1"/>
    <property type="molecule type" value="Genomic_DNA"/>
</dbReference>
<keyword evidence="1" id="KW-0805">Transcription regulation</keyword>
<dbReference type="PANTHER" id="PTHR30363">
    <property type="entry name" value="HTH-TYPE TRANSCRIPTIONAL REGULATOR SRLR-RELATED"/>
    <property type="match status" value="1"/>
</dbReference>
<dbReference type="KEGG" id="str:Sterm_3257"/>
<dbReference type="InterPro" id="IPR037171">
    <property type="entry name" value="NagB/RpiA_transferase-like"/>
</dbReference>
<proteinExistence type="predicted"/>
<dbReference type="InterPro" id="IPR050313">
    <property type="entry name" value="Carb_Metab_HTH_regulators"/>
</dbReference>
<dbReference type="Proteomes" id="UP000000845">
    <property type="component" value="Chromosome"/>
</dbReference>
<evidence type="ECO:0000256" key="3">
    <source>
        <dbReference type="ARBA" id="ARBA00023163"/>
    </source>
</evidence>
<dbReference type="STRING" id="526218.Sterm_3257"/>
<dbReference type="InterPro" id="IPR001034">
    <property type="entry name" value="DeoR_HTH"/>
</dbReference>
<accession>D1APR4</accession>
<dbReference type="PROSITE" id="PS51000">
    <property type="entry name" value="HTH_DEOR_2"/>
    <property type="match status" value="1"/>
</dbReference>
<organism evidence="5 6">
    <name type="scientific">Sebaldella termitidis (strain ATCC 33386 / NCTC 11300)</name>
    <dbReference type="NCBI Taxonomy" id="526218"/>
    <lineage>
        <taxon>Bacteria</taxon>
        <taxon>Fusobacteriati</taxon>
        <taxon>Fusobacteriota</taxon>
        <taxon>Fusobacteriia</taxon>
        <taxon>Fusobacteriales</taxon>
        <taxon>Leptotrichiaceae</taxon>
        <taxon>Sebaldella</taxon>
    </lineage>
</organism>
<sequence length="251" mass="28700">MLASERLIHIRKRLEEKKILNLKDITLELETSESTVRRDFEELEKQGFLHRIHGGAIRAKSRRLDTVELSMNEKSVINRASKKKVCFEASKLIKDGDCVFIDGGTSLMYMFDYLCNKDIKIVTHNMLNIHNLENIKAEIVVVGGKYVTNYKMNVGTIAMEYMKKFSFDYSFIGCTGVDTAENTAYTIDTESAMVKQAAIESSLSKYLLIDKTKLDFKGFYKFTSLNEFDAVFIDSYPKNAEKLDNIIICSN</sequence>
<dbReference type="InterPro" id="IPR014036">
    <property type="entry name" value="DeoR-like_C"/>
</dbReference>
<dbReference type="InterPro" id="IPR018356">
    <property type="entry name" value="Tscrpt_reg_HTH_DeoR_CS"/>
</dbReference>
<evidence type="ECO:0000256" key="2">
    <source>
        <dbReference type="ARBA" id="ARBA00023125"/>
    </source>
</evidence>
<evidence type="ECO:0000259" key="4">
    <source>
        <dbReference type="PROSITE" id="PS51000"/>
    </source>
</evidence>
<dbReference type="SMART" id="SM01134">
    <property type="entry name" value="DeoRC"/>
    <property type="match status" value="1"/>
</dbReference>
<dbReference type="SUPFAM" id="SSF46785">
    <property type="entry name" value="Winged helix' DNA-binding domain"/>
    <property type="match status" value="1"/>
</dbReference>
<dbReference type="SUPFAM" id="SSF100950">
    <property type="entry name" value="NagB/RpiA/CoA transferase-like"/>
    <property type="match status" value="1"/>
</dbReference>
<dbReference type="HOGENOM" id="CLU_060699_1_3_0"/>
<keyword evidence="6" id="KW-1185">Reference proteome</keyword>
<dbReference type="eggNOG" id="COG1349">
    <property type="taxonomic scope" value="Bacteria"/>
</dbReference>
<dbReference type="GO" id="GO:0003700">
    <property type="term" value="F:DNA-binding transcription factor activity"/>
    <property type="evidence" value="ECO:0007669"/>
    <property type="project" value="InterPro"/>
</dbReference>
<keyword evidence="2" id="KW-0238">DNA-binding</keyword>
<dbReference type="PRINTS" id="PR00037">
    <property type="entry name" value="HTHLACR"/>
</dbReference>
<dbReference type="Pfam" id="PF08220">
    <property type="entry name" value="HTH_DeoR"/>
    <property type="match status" value="1"/>
</dbReference>
<dbReference type="GO" id="GO:0003677">
    <property type="term" value="F:DNA binding"/>
    <property type="evidence" value="ECO:0007669"/>
    <property type="project" value="UniProtKB-KW"/>
</dbReference>
<dbReference type="RefSeq" id="WP_012862680.1">
    <property type="nucleotide sequence ID" value="NC_013517.1"/>
</dbReference>
<dbReference type="Pfam" id="PF00455">
    <property type="entry name" value="DeoRC"/>
    <property type="match status" value="1"/>
</dbReference>
<reference evidence="6" key="1">
    <citation type="submission" date="2009-09" db="EMBL/GenBank/DDBJ databases">
        <title>The complete chromosome of Sebaldella termitidis ATCC 33386.</title>
        <authorList>
            <consortium name="US DOE Joint Genome Institute (JGI-PGF)"/>
            <person name="Lucas S."/>
            <person name="Copeland A."/>
            <person name="Lapidus A."/>
            <person name="Glavina del Rio T."/>
            <person name="Dalin E."/>
            <person name="Tice H."/>
            <person name="Bruce D."/>
            <person name="Goodwin L."/>
            <person name="Pitluck S."/>
            <person name="Kyrpides N."/>
            <person name="Mavromatis K."/>
            <person name="Ivanova N."/>
            <person name="Mikhailova N."/>
            <person name="Sims D."/>
            <person name="Meincke L."/>
            <person name="Brettin T."/>
            <person name="Detter J.C."/>
            <person name="Han C."/>
            <person name="Larimer F."/>
            <person name="Land M."/>
            <person name="Hauser L."/>
            <person name="Markowitz V."/>
            <person name="Cheng J.F."/>
            <person name="Hugenholtz P."/>
            <person name="Woyke T."/>
            <person name="Wu D."/>
            <person name="Eisen J.A."/>
        </authorList>
    </citation>
    <scope>NUCLEOTIDE SEQUENCE [LARGE SCALE GENOMIC DNA]</scope>
    <source>
        <strain evidence="6">ATCC 33386 / NCTC 11300</strain>
    </source>
</reference>
<dbReference type="InterPro" id="IPR036390">
    <property type="entry name" value="WH_DNA-bd_sf"/>
</dbReference>
<name>D1APR4_SEBTE</name>
<protein>
    <submittedName>
        <fullName evidence="5">Transcriptional regulator, DeoR family</fullName>
    </submittedName>
</protein>
<evidence type="ECO:0000313" key="6">
    <source>
        <dbReference type="Proteomes" id="UP000000845"/>
    </source>
</evidence>
<gene>
    <name evidence="5" type="ordered locus">Sterm_3257</name>
</gene>
<evidence type="ECO:0000313" key="5">
    <source>
        <dbReference type="EMBL" id="ACZ10098.1"/>
    </source>
</evidence>
<evidence type="ECO:0000256" key="1">
    <source>
        <dbReference type="ARBA" id="ARBA00023015"/>
    </source>
</evidence>
<dbReference type="Gene3D" id="3.40.50.1360">
    <property type="match status" value="1"/>
</dbReference>
<keyword evidence="3" id="KW-0804">Transcription</keyword>
<dbReference type="SMART" id="SM00420">
    <property type="entry name" value="HTH_DEOR"/>
    <property type="match status" value="1"/>
</dbReference>
<reference evidence="5 6" key="2">
    <citation type="journal article" date="2010" name="Stand. Genomic Sci.">
        <title>Complete genome sequence of Sebaldella termitidis type strain (NCTC 11300).</title>
        <authorList>
            <person name="Harmon-Smith M."/>
            <person name="Celia L."/>
            <person name="Chertkov O."/>
            <person name="Lapidus A."/>
            <person name="Copeland A."/>
            <person name="Glavina Del Rio T."/>
            <person name="Nolan M."/>
            <person name="Lucas S."/>
            <person name="Tice H."/>
            <person name="Cheng J.F."/>
            <person name="Han C."/>
            <person name="Detter J.C."/>
            <person name="Bruce D."/>
            <person name="Goodwin L."/>
            <person name="Pitluck S."/>
            <person name="Pati A."/>
            <person name="Liolios K."/>
            <person name="Ivanova N."/>
            <person name="Mavromatis K."/>
            <person name="Mikhailova N."/>
            <person name="Chen A."/>
            <person name="Palaniappan K."/>
            <person name="Land M."/>
            <person name="Hauser L."/>
            <person name="Chang Y.J."/>
            <person name="Jeffries C.D."/>
            <person name="Brettin T."/>
            <person name="Goker M."/>
            <person name="Beck B."/>
            <person name="Bristow J."/>
            <person name="Eisen J.A."/>
            <person name="Markowitz V."/>
            <person name="Hugenholtz P."/>
            <person name="Kyrpides N.C."/>
            <person name="Klenk H.P."/>
            <person name="Chen F."/>
        </authorList>
    </citation>
    <scope>NUCLEOTIDE SEQUENCE [LARGE SCALE GENOMIC DNA]</scope>
    <source>
        <strain evidence="6">ATCC 33386 / NCTC 11300</strain>
    </source>
</reference>
<feature type="domain" description="HTH deoR-type" evidence="4">
    <location>
        <begin position="3"/>
        <end position="58"/>
    </location>
</feature>
<dbReference type="PANTHER" id="PTHR30363:SF56">
    <property type="entry name" value="TRANSCRIPTIONAL REGULATOR, DEOR FAMILY"/>
    <property type="match status" value="1"/>
</dbReference>
<dbReference type="PROSITE" id="PS00894">
    <property type="entry name" value="HTH_DEOR_1"/>
    <property type="match status" value="1"/>
</dbReference>